<evidence type="ECO:0000313" key="1">
    <source>
        <dbReference type="EMBL" id="KAF2201183.1"/>
    </source>
</evidence>
<dbReference type="Proteomes" id="UP000799536">
    <property type="component" value="Unassembled WGS sequence"/>
</dbReference>
<proteinExistence type="predicted"/>
<evidence type="ECO:0000313" key="2">
    <source>
        <dbReference type="Proteomes" id="UP000799536"/>
    </source>
</evidence>
<protein>
    <submittedName>
        <fullName evidence="1">Uncharacterized protein</fullName>
    </submittedName>
</protein>
<dbReference type="GO" id="GO:0043047">
    <property type="term" value="F:single-stranded telomeric DNA binding"/>
    <property type="evidence" value="ECO:0007669"/>
    <property type="project" value="InterPro"/>
</dbReference>
<gene>
    <name evidence="1" type="ORF">GQ43DRAFT_480920</name>
</gene>
<comment type="caution">
    <text evidence="1">The sequence shown here is derived from an EMBL/GenBank/DDBJ whole genome shotgun (WGS) entry which is preliminary data.</text>
</comment>
<name>A0A9P4JKK5_9PLEO</name>
<dbReference type="GO" id="GO:1990879">
    <property type="term" value="C:CST complex"/>
    <property type="evidence" value="ECO:0007669"/>
    <property type="project" value="InterPro"/>
</dbReference>
<keyword evidence="2" id="KW-1185">Reference proteome</keyword>
<dbReference type="AlphaFoldDB" id="A0A9P4JKK5"/>
<dbReference type="GO" id="GO:0016233">
    <property type="term" value="P:telomere capping"/>
    <property type="evidence" value="ECO:0007669"/>
    <property type="project" value="InterPro"/>
</dbReference>
<dbReference type="InterPro" id="IPR012340">
    <property type="entry name" value="NA-bd_OB-fold"/>
</dbReference>
<accession>A0A9P4JKK5</accession>
<reference evidence="1" key="1">
    <citation type="journal article" date="2020" name="Stud. Mycol.">
        <title>101 Dothideomycetes genomes: a test case for predicting lifestyles and emergence of pathogens.</title>
        <authorList>
            <person name="Haridas S."/>
            <person name="Albert R."/>
            <person name="Binder M."/>
            <person name="Bloem J."/>
            <person name="Labutti K."/>
            <person name="Salamov A."/>
            <person name="Andreopoulos B."/>
            <person name="Baker S."/>
            <person name="Barry K."/>
            <person name="Bills G."/>
            <person name="Bluhm B."/>
            <person name="Cannon C."/>
            <person name="Castanera R."/>
            <person name="Culley D."/>
            <person name="Daum C."/>
            <person name="Ezra D."/>
            <person name="Gonzalez J."/>
            <person name="Henrissat B."/>
            <person name="Kuo A."/>
            <person name="Liang C."/>
            <person name="Lipzen A."/>
            <person name="Lutzoni F."/>
            <person name="Magnuson J."/>
            <person name="Mondo S."/>
            <person name="Nolan M."/>
            <person name="Ohm R."/>
            <person name="Pangilinan J."/>
            <person name="Park H.-J."/>
            <person name="Ramirez L."/>
            <person name="Alfaro M."/>
            <person name="Sun H."/>
            <person name="Tritt A."/>
            <person name="Yoshinaga Y."/>
            <person name="Zwiers L.-H."/>
            <person name="Turgeon B."/>
            <person name="Goodwin S."/>
            <person name="Spatafora J."/>
            <person name="Crous P."/>
            <person name="Grigoriev I."/>
        </authorList>
    </citation>
    <scope>NUCLEOTIDE SEQUENCE</scope>
    <source>
        <strain evidence="1">ATCC 74209</strain>
    </source>
</reference>
<organism evidence="1 2">
    <name type="scientific">Delitschia confertaspora ATCC 74209</name>
    <dbReference type="NCBI Taxonomy" id="1513339"/>
    <lineage>
        <taxon>Eukaryota</taxon>
        <taxon>Fungi</taxon>
        <taxon>Dikarya</taxon>
        <taxon>Ascomycota</taxon>
        <taxon>Pezizomycotina</taxon>
        <taxon>Dothideomycetes</taxon>
        <taxon>Pleosporomycetidae</taxon>
        <taxon>Pleosporales</taxon>
        <taxon>Delitschiaceae</taxon>
        <taxon>Delitschia</taxon>
    </lineage>
</organism>
<sequence length="139" mass="15214">MSTAPLPSRLVLLANLVNCRPRDKVRFLGCVDDYDVHGAALALTHRHSSSSPAVVAIVNIQHVLQSIKREDMEVGAWINVMGYVMEDQGRTVGAVPRILSSGKAKPEKYVRVQALTVWSAGDVDLDSYTDAVLQRQSSQ</sequence>
<dbReference type="OrthoDB" id="5275361at2759"/>
<dbReference type="InterPro" id="IPR024222">
    <property type="entry name" value="Ten1_fungal"/>
</dbReference>
<dbReference type="Gene3D" id="2.40.50.140">
    <property type="entry name" value="Nucleic acid-binding proteins"/>
    <property type="match status" value="1"/>
</dbReference>
<dbReference type="Pfam" id="PF12658">
    <property type="entry name" value="Ten1"/>
    <property type="match status" value="1"/>
</dbReference>
<dbReference type="EMBL" id="ML993987">
    <property type="protein sequence ID" value="KAF2201183.1"/>
    <property type="molecule type" value="Genomic_DNA"/>
</dbReference>